<sequence>MGCGFFNPGVKGAYGGGDWRILKDDTTLRNSNIKSGVKITMIGSLPSEVQTIRDADAKISHQPFNRQKSKYAINPYKDVKSSSPIQTQYKFHQIQVLEDFPSPEKARELLERLSEDRGIRGIMEKHKFSVGILAELSPTRKEILGYNENKGQAITLRLRTDDLEGFRDYQTIRRVLLHELAHCVWTEHDDNFHRLNRQLNKEVVELDWTKSTGRQISHHEYYHPPHEEDNIDAAGYVGGTFRLGGDTERTKKLSRREILAEAATLRLTKEEKELDKGCGLDNKTKQVSIDKPTRYSLCFTKAKEERELEGFLPNHSEHHLRLEWVLHHRSDGFCIMRPCEKTCDGLLPVGLKGGKTETNYKTDISFIEHKGFPKRWGIFLYIANVLLPEELNGGISLRFEGIDVCLWILFSNTDLVIQMMIQSGEEETLRQNSLP</sequence>
<dbReference type="GO" id="GO:0070628">
    <property type="term" value="F:proteasome binding"/>
    <property type="evidence" value="ECO:0007669"/>
    <property type="project" value="TreeGrafter"/>
</dbReference>
<keyword evidence="3" id="KW-1185">Reference proteome</keyword>
<dbReference type="PROSITE" id="PS51397">
    <property type="entry name" value="WLM"/>
    <property type="match status" value="1"/>
</dbReference>
<dbReference type="AlphaFoldDB" id="A0A9N9B4W5"/>
<gene>
    <name evidence="2" type="ORF">ALEPTO_LOCUS5947</name>
</gene>
<dbReference type="PANTHER" id="PTHR47795:SF1">
    <property type="entry name" value="DNA-DEPENDENT METALLOPROTEASE WSS1 HOMOLOG 2"/>
    <property type="match status" value="1"/>
</dbReference>
<accession>A0A9N9B4W5</accession>
<feature type="domain" description="WLM" evidence="1">
    <location>
        <begin position="82"/>
        <end position="268"/>
    </location>
</feature>
<reference evidence="2" key="1">
    <citation type="submission" date="2021-06" db="EMBL/GenBank/DDBJ databases">
        <authorList>
            <person name="Kallberg Y."/>
            <person name="Tangrot J."/>
            <person name="Rosling A."/>
        </authorList>
    </citation>
    <scope>NUCLEOTIDE SEQUENCE</scope>
    <source>
        <strain evidence="2">FL130A</strain>
    </source>
</reference>
<dbReference type="Pfam" id="PF08325">
    <property type="entry name" value="WLM"/>
    <property type="match status" value="1"/>
</dbReference>
<comment type="caution">
    <text evidence="2">The sequence shown here is derived from an EMBL/GenBank/DDBJ whole genome shotgun (WGS) entry which is preliminary data.</text>
</comment>
<dbReference type="OrthoDB" id="49605at2759"/>
<dbReference type="InterPro" id="IPR013536">
    <property type="entry name" value="WLM_dom"/>
</dbReference>
<name>A0A9N9B4W5_9GLOM</name>
<evidence type="ECO:0000259" key="1">
    <source>
        <dbReference type="PROSITE" id="PS51397"/>
    </source>
</evidence>
<proteinExistence type="predicted"/>
<dbReference type="PANTHER" id="PTHR47795">
    <property type="entry name" value="UBIQUITIN AND WLM DOMAIN-CONTAINING METALLOPROTEASE SPCC1442.07C"/>
    <property type="match status" value="1"/>
</dbReference>
<dbReference type="EMBL" id="CAJVPS010001861">
    <property type="protein sequence ID" value="CAG8552566.1"/>
    <property type="molecule type" value="Genomic_DNA"/>
</dbReference>
<evidence type="ECO:0000313" key="3">
    <source>
        <dbReference type="Proteomes" id="UP000789508"/>
    </source>
</evidence>
<evidence type="ECO:0000313" key="2">
    <source>
        <dbReference type="EMBL" id="CAG8552566.1"/>
    </source>
</evidence>
<organism evidence="2 3">
    <name type="scientific">Ambispora leptoticha</name>
    <dbReference type="NCBI Taxonomy" id="144679"/>
    <lineage>
        <taxon>Eukaryota</taxon>
        <taxon>Fungi</taxon>
        <taxon>Fungi incertae sedis</taxon>
        <taxon>Mucoromycota</taxon>
        <taxon>Glomeromycotina</taxon>
        <taxon>Glomeromycetes</taxon>
        <taxon>Archaeosporales</taxon>
        <taxon>Ambisporaceae</taxon>
        <taxon>Ambispora</taxon>
    </lineage>
</organism>
<feature type="non-terminal residue" evidence="2">
    <location>
        <position position="435"/>
    </location>
</feature>
<dbReference type="Proteomes" id="UP000789508">
    <property type="component" value="Unassembled WGS sequence"/>
</dbReference>
<protein>
    <submittedName>
        <fullName evidence="2">3630_t:CDS:1</fullName>
    </submittedName>
</protein>